<gene>
    <name evidence="2" type="ORF">PVAP13_5NG256900</name>
</gene>
<proteinExistence type="predicted"/>
<feature type="region of interest" description="Disordered" evidence="1">
    <location>
        <begin position="58"/>
        <end position="108"/>
    </location>
</feature>
<feature type="compositionally biased region" description="Basic residues" evidence="1">
    <location>
        <begin position="81"/>
        <end position="108"/>
    </location>
</feature>
<keyword evidence="3" id="KW-1185">Reference proteome</keyword>
<evidence type="ECO:0000313" key="3">
    <source>
        <dbReference type="Proteomes" id="UP000823388"/>
    </source>
</evidence>
<dbReference type="AlphaFoldDB" id="A0A8T0RVE9"/>
<evidence type="ECO:0000313" key="2">
    <source>
        <dbReference type="EMBL" id="KAG2589085.1"/>
    </source>
</evidence>
<organism evidence="2 3">
    <name type="scientific">Panicum virgatum</name>
    <name type="common">Blackwell switchgrass</name>
    <dbReference type="NCBI Taxonomy" id="38727"/>
    <lineage>
        <taxon>Eukaryota</taxon>
        <taxon>Viridiplantae</taxon>
        <taxon>Streptophyta</taxon>
        <taxon>Embryophyta</taxon>
        <taxon>Tracheophyta</taxon>
        <taxon>Spermatophyta</taxon>
        <taxon>Magnoliopsida</taxon>
        <taxon>Liliopsida</taxon>
        <taxon>Poales</taxon>
        <taxon>Poaceae</taxon>
        <taxon>PACMAD clade</taxon>
        <taxon>Panicoideae</taxon>
        <taxon>Panicodae</taxon>
        <taxon>Paniceae</taxon>
        <taxon>Panicinae</taxon>
        <taxon>Panicum</taxon>
        <taxon>Panicum sect. Hiantes</taxon>
    </lineage>
</organism>
<feature type="compositionally biased region" description="Basic residues" evidence="1">
    <location>
        <begin position="58"/>
        <end position="69"/>
    </location>
</feature>
<dbReference type="EMBL" id="CM029046">
    <property type="protein sequence ID" value="KAG2589085.1"/>
    <property type="molecule type" value="Genomic_DNA"/>
</dbReference>
<dbReference type="Proteomes" id="UP000823388">
    <property type="component" value="Chromosome 5N"/>
</dbReference>
<sequence>MSIHHCWVEEQEDSRCKGLEISWRKELQKRRLDARDVEILVTLKKLASCQRLEKMVRQLHLRRSPRKGKSIQQMKLVPPNPRKRKFRRRRKAPQRRRRRQSKRRRRRP</sequence>
<accession>A0A8T0RVE9</accession>
<reference evidence="2" key="1">
    <citation type="submission" date="2020-05" db="EMBL/GenBank/DDBJ databases">
        <title>WGS assembly of Panicum virgatum.</title>
        <authorList>
            <person name="Lovell J.T."/>
            <person name="Jenkins J."/>
            <person name="Shu S."/>
            <person name="Juenger T.E."/>
            <person name="Schmutz J."/>
        </authorList>
    </citation>
    <scope>NUCLEOTIDE SEQUENCE</scope>
    <source>
        <strain evidence="2">AP13</strain>
    </source>
</reference>
<comment type="caution">
    <text evidence="2">The sequence shown here is derived from an EMBL/GenBank/DDBJ whole genome shotgun (WGS) entry which is preliminary data.</text>
</comment>
<evidence type="ECO:0000256" key="1">
    <source>
        <dbReference type="SAM" id="MobiDB-lite"/>
    </source>
</evidence>
<protein>
    <submittedName>
        <fullName evidence="2">Uncharacterized protein</fullName>
    </submittedName>
</protein>
<name>A0A8T0RVE9_PANVG</name>